<evidence type="ECO:0000256" key="1">
    <source>
        <dbReference type="ARBA" id="ARBA00005233"/>
    </source>
</evidence>
<evidence type="ECO:0000313" key="6">
    <source>
        <dbReference type="Proteomes" id="UP000199308"/>
    </source>
</evidence>
<name>A0A1H9Y4R0_THASX</name>
<dbReference type="EMBL" id="FOHK01000001">
    <property type="protein sequence ID" value="SES63348.1"/>
    <property type="molecule type" value="Genomic_DNA"/>
</dbReference>
<dbReference type="InterPro" id="IPR045584">
    <property type="entry name" value="Pilin-like"/>
</dbReference>
<dbReference type="NCBIfam" id="TIGR02532">
    <property type="entry name" value="IV_pilin_GFxxxE"/>
    <property type="match status" value="1"/>
</dbReference>
<dbReference type="Pfam" id="PF07963">
    <property type="entry name" value="N_methyl"/>
    <property type="match status" value="1"/>
</dbReference>
<dbReference type="GO" id="GO:0007155">
    <property type="term" value="P:cell adhesion"/>
    <property type="evidence" value="ECO:0007669"/>
    <property type="project" value="InterPro"/>
</dbReference>
<comment type="similarity">
    <text evidence="1 3">Belongs to the N-Me-Phe pilin family.</text>
</comment>
<dbReference type="PROSITE" id="PS00409">
    <property type="entry name" value="PROKAR_NTER_METHYL"/>
    <property type="match status" value="1"/>
</dbReference>
<dbReference type="PANTHER" id="PTHR30093:SF34">
    <property type="entry name" value="PREPILIN PEPTIDASE-DEPENDENT PROTEIN D"/>
    <property type="match status" value="1"/>
</dbReference>
<protein>
    <submittedName>
        <fullName evidence="5">Type IV pilus assembly protein PilA</fullName>
    </submittedName>
</protein>
<reference evidence="5 6" key="1">
    <citation type="submission" date="2016-10" db="EMBL/GenBank/DDBJ databases">
        <authorList>
            <person name="de Groot N.N."/>
        </authorList>
    </citation>
    <scope>NUCLEOTIDE SEQUENCE [LARGE SCALE GENOMIC DNA]</scope>
    <source>
        <strain evidence="5 6">DSM 19706</strain>
    </source>
</reference>
<gene>
    <name evidence="5" type="ORF">SAMN05660429_00055</name>
</gene>
<keyword evidence="4" id="KW-0812">Transmembrane</keyword>
<evidence type="ECO:0000256" key="2">
    <source>
        <dbReference type="ARBA" id="ARBA00022481"/>
    </source>
</evidence>
<keyword evidence="4" id="KW-0472">Membrane</keyword>
<accession>A0A1H9Y4R0</accession>
<keyword evidence="3" id="KW-0281">Fimbrium</keyword>
<proteinExistence type="inferred from homology"/>
<dbReference type="OrthoDB" id="5918848at2"/>
<sequence>MKNLTTMKKAKGFTLIELMIVVAIIGILAAVALPAYQKYADRAKFSEAMMASTIYKTAAELAYQTKTKTDANTGAVTKLAKADLSAGSYGIPAANDAGALNGAYVTGATMAAGVVTITTNLGANGNATYTLEATVDATSGGIRWAEGGTCLAEGLC</sequence>
<dbReference type="InterPro" id="IPR001082">
    <property type="entry name" value="Pilin"/>
</dbReference>
<keyword evidence="4" id="KW-1133">Transmembrane helix</keyword>
<dbReference type="InterPro" id="IPR012902">
    <property type="entry name" value="N_methyl_site"/>
</dbReference>
<evidence type="ECO:0000313" key="5">
    <source>
        <dbReference type="EMBL" id="SES63348.1"/>
    </source>
</evidence>
<organism evidence="5 6">
    <name type="scientific">Thalassotalea agarivorans</name>
    <name type="common">Thalassomonas agarivorans</name>
    <dbReference type="NCBI Taxonomy" id="349064"/>
    <lineage>
        <taxon>Bacteria</taxon>
        <taxon>Pseudomonadati</taxon>
        <taxon>Pseudomonadota</taxon>
        <taxon>Gammaproteobacteria</taxon>
        <taxon>Alteromonadales</taxon>
        <taxon>Colwelliaceae</taxon>
        <taxon>Thalassotalea</taxon>
    </lineage>
</organism>
<dbReference type="SUPFAM" id="SSF54523">
    <property type="entry name" value="Pili subunits"/>
    <property type="match status" value="1"/>
</dbReference>
<dbReference type="GO" id="GO:0009289">
    <property type="term" value="C:pilus"/>
    <property type="evidence" value="ECO:0007669"/>
    <property type="project" value="InterPro"/>
</dbReference>
<evidence type="ECO:0000256" key="4">
    <source>
        <dbReference type="SAM" id="Phobius"/>
    </source>
</evidence>
<dbReference type="PANTHER" id="PTHR30093">
    <property type="entry name" value="GENERAL SECRETION PATHWAY PROTEIN G"/>
    <property type="match status" value="1"/>
</dbReference>
<evidence type="ECO:0000256" key="3">
    <source>
        <dbReference type="RuleBase" id="RU000389"/>
    </source>
</evidence>
<dbReference type="Gene3D" id="3.30.700.10">
    <property type="entry name" value="Glycoprotein, Type 4 Pilin"/>
    <property type="match status" value="1"/>
</dbReference>
<dbReference type="AlphaFoldDB" id="A0A1H9Y4R0"/>
<feature type="transmembrane region" description="Helical" evidence="4">
    <location>
        <begin position="12"/>
        <end position="36"/>
    </location>
</feature>
<keyword evidence="6" id="KW-1185">Reference proteome</keyword>
<dbReference type="Pfam" id="PF00114">
    <property type="entry name" value="Pilin"/>
    <property type="match status" value="1"/>
</dbReference>
<dbReference type="RefSeq" id="WP_093327164.1">
    <property type="nucleotide sequence ID" value="NZ_AP027363.1"/>
</dbReference>
<keyword evidence="2" id="KW-0488">Methylation</keyword>
<dbReference type="STRING" id="349064.SAMN05660429_00055"/>
<dbReference type="Proteomes" id="UP000199308">
    <property type="component" value="Unassembled WGS sequence"/>
</dbReference>